<dbReference type="AlphaFoldDB" id="A0A839T0R8"/>
<comment type="caution">
    <text evidence="1">The sequence shown here is derived from an EMBL/GenBank/DDBJ whole genome shotgun (WGS) entry which is preliminary data.</text>
</comment>
<gene>
    <name evidence="1" type="ORF">FHR87_001106</name>
</gene>
<dbReference type="Proteomes" id="UP000549250">
    <property type="component" value="Unassembled WGS sequence"/>
</dbReference>
<organism evidence="1 2">
    <name type="scientific">Azomonas macrocytogenes</name>
    <name type="common">Azotobacter macrocytogenes</name>
    <dbReference type="NCBI Taxonomy" id="69962"/>
    <lineage>
        <taxon>Bacteria</taxon>
        <taxon>Pseudomonadati</taxon>
        <taxon>Pseudomonadota</taxon>
        <taxon>Gammaproteobacteria</taxon>
        <taxon>Pseudomonadales</taxon>
        <taxon>Pseudomonadaceae</taxon>
        <taxon>Azomonas</taxon>
    </lineage>
</organism>
<proteinExistence type="predicted"/>
<reference evidence="1 2" key="1">
    <citation type="submission" date="2020-08" db="EMBL/GenBank/DDBJ databases">
        <title>Genomic Encyclopedia of Type Strains, Phase III (KMG-III): the genomes of soil and plant-associated and newly described type strains.</title>
        <authorList>
            <person name="Whitman W."/>
        </authorList>
    </citation>
    <scope>NUCLEOTIDE SEQUENCE [LARGE SCALE GENOMIC DNA]</scope>
    <source>
        <strain evidence="1 2">CECT 4462</strain>
    </source>
</reference>
<accession>A0A839T0R8</accession>
<dbReference type="EMBL" id="JACHXI010000004">
    <property type="protein sequence ID" value="MBB3102718.1"/>
    <property type="molecule type" value="Genomic_DNA"/>
</dbReference>
<evidence type="ECO:0000313" key="2">
    <source>
        <dbReference type="Proteomes" id="UP000549250"/>
    </source>
</evidence>
<sequence>MLDSLILVQKPPLLTHPADVLEGVYGQRSLTHKGATFSRPCNTPVS</sequence>
<evidence type="ECO:0000313" key="1">
    <source>
        <dbReference type="EMBL" id="MBB3102718.1"/>
    </source>
</evidence>
<keyword evidence="2" id="KW-1185">Reference proteome</keyword>
<protein>
    <submittedName>
        <fullName evidence="1">Uncharacterized protein</fullName>
    </submittedName>
</protein>
<name>A0A839T0R8_AZOMA</name>